<evidence type="ECO:0000256" key="1">
    <source>
        <dbReference type="ARBA" id="ARBA00009018"/>
    </source>
</evidence>
<dbReference type="InterPro" id="IPR001977">
    <property type="entry name" value="Depp_CoAkinase"/>
</dbReference>
<dbReference type="GO" id="GO:0004140">
    <property type="term" value="F:dephospho-CoA kinase activity"/>
    <property type="evidence" value="ECO:0007669"/>
    <property type="project" value="UniProtKB-UniRule"/>
</dbReference>
<comment type="similarity">
    <text evidence="1 8">Belongs to the CoaE family.</text>
</comment>
<accession>A0A0R1UQW6</accession>
<protein>
    <recommendedName>
        <fullName evidence="8 9">Dephospho-CoA kinase</fullName>
        <ecNumber evidence="8 9">2.7.1.24</ecNumber>
    </recommendedName>
    <alternativeName>
        <fullName evidence="8">Dephosphocoenzyme A kinase</fullName>
    </alternativeName>
</protein>
<name>A0A0R1UQW6_9LACO</name>
<evidence type="ECO:0000256" key="8">
    <source>
        <dbReference type="HAMAP-Rule" id="MF_00376"/>
    </source>
</evidence>
<evidence type="ECO:0000256" key="4">
    <source>
        <dbReference type="ARBA" id="ARBA00022741"/>
    </source>
</evidence>
<sequence length="201" mass="22110">MTLVIGLTGGIATGKSTVAKLLHQAGWPVIDADQVAREVVEPGTVGLAKLQQAFGTQIITAGGTLDRAKLSQIIFQAAEQRQRLNTILHPLIEQAVDQQLSQFQRLQTPVVVLDVPLLYESGWDKKCDQVWVVATDETTQLQRLMARNHLQREEAQARINAQLPLSQKCQAATVVINNQGDQVALQKQVTELMRQVTEAMA</sequence>
<keyword evidence="4 8" id="KW-0547">Nucleotide-binding</keyword>
<keyword evidence="3 8" id="KW-0808">Transferase</keyword>
<evidence type="ECO:0000256" key="5">
    <source>
        <dbReference type="ARBA" id="ARBA00022777"/>
    </source>
</evidence>
<dbReference type="OrthoDB" id="9812943at2"/>
<dbReference type="RefSeq" id="WP_056995822.1">
    <property type="nucleotide sequence ID" value="NZ_AZGC01000058.1"/>
</dbReference>
<dbReference type="NCBIfam" id="TIGR00152">
    <property type="entry name" value="dephospho-CoA kinase"/>
    <property type="match status" value="1"/>
</dbReference>
<feature type="binding site" evidence="8">
    <location>
        <begin position="12"/>
        <end position="17"/>
    </location>
    <ligand>
        <name>ATP</name>
        <dbReference type="ChEBI" id="CHEBI:30616"/>
    </ligand>
</feature>
<comment type="subcellular location">
    <subcellularLocation>
        <location evidence="8">Cytoplasm</location>
    </subcellularLocation>
</comment>
<proteinExistence type="inferred from homology"/>
<evidence type="ECO:0000256" key="3">
    <source>
        <dbReference type="ARBA" id="ARBA00022679"/>
    </source>
</evidence>
<evidence type="ECO:0000256" key="7">
    <source>
        <dbReference type="ARBA" id="ARBA00022993"/>
    </source>
</evidence>
<dbReference type="AlphaFoldDB" id="A0A0R1UQW6"/>
<evidence type="ECO:0000313" key="11">
    <source>
        <dbReference type="Proteomes" id="UP000051084"/>
    </source>
</evidence>
<dbReference type="GO" id="GO:0015937">
    <property type="term" value="P:coenzyme A biosynthetic process"/>
    <property type="evidence" value="ECO:0007669"/>
    <property type="project" value="UniProtKB-UniRule"/>
</dbReference>
<organism evidence="10 11">
    <name type="scientific">Limosilactobacillus equigenerosi DSM 18793 = JCM 14505</name>
    <dbReference type="NCBI Taxonomy" id="1423742"/>
    <lineage>
        <taxon>Bacteria</taxon>
        <taxon>Bacillati</taxon>
        <taxon>Bacillota</taxon>
        <taxon>Bacilli</taxon>
        <taxon>Lactobacillales</taxon>
        <taxon>Lactobacillaceae</taxon>
        <taxon>Limosilactobacillus</taxon>
    </lineage>
</organism>
<evidence type="ECO:0000313" key="10">
    <source>
        <dbReference type="EMBL" id="KRL92235.1"/>
    </source>
</evidence>
<dbReference type="STRING" id="417373.GCA_001570685_01338"/>
<dbReference type="GO" id="GO:0005524">
    <property type="term" value="F:ATP binding"/>
    <property type="evidence" value="ECO:0007669"/>
    <property type="project" value="UniProtKB-UniRule"/>
</dbReference>
<keyword evidence="11" id="KW-1185">Reference proteome</keyword>
<keyword evidence="5 8" id="KW-0418">Kinase</keyword>
<keyword evidence="6 8" id="KW-0067">ATP-binding</keyword>
<dbReference type="EMBL" id="AZGC01000058">
    <property type="protein sequence ID" value="KRL92235.1"/>
    <property type="molecule type" value="Genomic_DNA"/>
</dbReference>
<dbReference type="SUPFAM" id="SSF52540">
    <property type="entry name" value="P-loop containing nucleoside triphosphate hydrolases"/>
    <property type="match status" value="1"/>
</dbReference>
<dbReference type="CDD" id="cd02022">
    <property type="entry name" value="DPCK"/>
    <property type="match status" value="1"/>
</dbReference>
<comment type="caution">
    <text evidence="10">The sequence shown here is derived from an EMBL/GenBank/DDBJ whole genome shotgun (WGS) entry which is preliminary data.</text>
</comment>
<dbReference type="Gene3D" id="3.40.50.300">
    <property type="entry name" value="P-loop containing nucleotide triphosphate hydrolases"/>
    <property type="match status" value="1"/>
</dbReference>
<gene>
    <name evidence="8" type="primary">coaE</name>
    <name evidence="10" type="ORF">FC21_GL000385</name>
</gene>
<comment type="function">
    <text evidence="8">Catalyzes the phosphorylation of the 3'-hydroxyl group of dephosphocoenzyme A to form coenzyme A.</text>
</comment>
<evidence type="ECO:0000256" key="9">
    <source>
        <dbReference type="NCBIfam" id="TIGR00152"/>
    </source>
</evidence>
<dbReference type="EC" id="2.7.1.24" evidence="8 9"/>
<keyword evidence="7 8" id="KW-0173">Coenzyme A biosynthesis</keyword>
<comment type="pathway">
    <text evidence="8">Cofactor biosynthesis; coenzyme A biosynthesis; CoA from (R)-pantothenate: step 5/5.</text>
</comment>
<keyword evidence="2 8" id="KW-0963">Cytoplasm</keyword>
<dbReference type="HAMAP" id="MF_00376">
    <property type="entry name" value="Dephospho_CoA_kinase"/>
    <property type="match status" value="1"/>
</dbReference>
<evidence type="ECO:0000256" key="6">
    <source>
        <dbReference type="ARBA" id="ARBA00022840"/>
    </source>
</evidence>
<dbReference type="Proteomes" id="UP000051084">
    <property type="component" value="Unassembled WGS sequence"/>
</dbReference>
<dbReference type="PANTHER" id="PTHR10695:SF46">
    <property type="entry name" value="BIFUNCTIONAL COENZYME A SYNTHASE-RELATED"/>
    <property type="match status" value="1"/>
</dbReference>
<dbReference type="UniPathway" id="UPA00241">
    <property type="reaction ID" value="UER00356"/>
</dbReference>
<dbReference type="GO" id="GO:0005737">
    <property type="term" value="C:cytoplasm"/>
    <property type="evidence" value="ECO:0007669"/>
    <property type="project" value="UniProtKB-SubCell"/>
</dbReference>
<dbReference type="InterPro" id="IPR027417">
    <property type="entry name" value="P-loop_NTPase"/>
</dbReference>
<comment type="catalytic activity">
    <reaction evidence="8">
        <text>3'-dephospho-CoA + ATP = ADP + CoA + H(+)</text>
        <dbReference type="Rhea" id="RHEA:18245"/>
        <dbReference type="ChEBI" id="CHEBI:15378"/>
        <dbReference type="ChEBI" id="CHEBI:30616"/>
        <dbReference type="ChEBI" id="CHEBI:57287"/>
        <dbReference type="ChEBI" id="CHEBI:57328"/>
        <dbReference type="ChEBI" id="CHEBI:456216"/>
        <dbReference type="EC" id="2.7.1.24"/>
    </reaction>
</comment>
<dbReference type="FunFam" id="3.40.50.300:FF:000991">
    <property type="entry name" value="Dephospho-CoA kinase"/>
    <property type="match status" value="1"/>
</dbReference>
<dbReference type="Pfam" id="PF01121">
    <property type="entry name" value="CoaE"/>
    <property type="match status" value="1"/>
</dbReference>
<dbReference type="PATRIC" id="fig|1423742.4.peg.402"/>
<reference evidence="10 11" key="1">
    <citation type="journal article" date="2015" name="Genome Announc.">
        <title>Expanding the biotechnology potential of lactobacilli through comparative genomics of 213 strains and associated genera.</title>
        <authorList>
            <person name="Sun Z."/>
            <person name="Harris H.M."/>
            <person name="McCann A."/>
            <person name="Guo C."/>
            <person name="Argimon S."/>
            <person name="Zhang W."/>
            <person name="Yang X."/>
            <person name="Jeffery I.B."/>
            <person name="Cooney J.C."/>
            <person name="Kagawa T.F."/>
            <person name="Liu W."/>
            <person name="Song Y."/>
            <person name="Salvetti E."/>
            <person name="Wrobel A."/>
            <person name="Rasinkangas P."/>
            <person name="Parkhill J."/>
            <person name="Rea M.C."/>
            <person name="O'Sullivan O."/>
            <person name="Ritari J."/>
            <person name="Douillard F.P."/>
            <person name="Paul Ross R."/>
            <person name="Yang R."/>
            <person name="Briner A.E."/>
            <person name="Felis G.E."/>
            <person name="de Vos W.M."/>
            <person name="Barrangou R."/>
            <person name="Klaenhammer T.R."/>
            <person name="Caufield P.W."/>
            <person name="Cui Y."/>
            <person name="Zhang H."/>
            <person name="O'Toole P.W."/>
        </authorList>
    </citation>
    <scope>NUCLEOTIDE SEQUENCE [LARGE SCALE GENOMIC DNA]</scope>
    <source>
        <strain evidence="10 11">DSM 18793</strain>
    </source>
</reference>
<evidence type="ECO:0000256" key="2">
    <source>
        <dbReference type="ARBA" id="ARBA00022490"/>
    </source>
</evidence>
<dbReference type="PANTHER" id="PTHR10695">
    <property type="entry name" value="DEPHOSPHO-COA KINASE-RELATED"/>
    <property type="match status" value="1"/>
</dbReference>
<dbReference type="PROSITE" id="PS51219">
    <property type="entry name" value="DPCK"/>
    <property type="match status" value="1"/>
</dbReference>